<evidence type="ECO:0000256" key="1">
    <source>
        <dbReference type="SAM" id="MobiDB-lite"/>
    </source>
</evidence>
<organism evidence="3 4">
    <name type="scientific">Microvirga subterranea</name>
    <dbReference type="NCBI Taxonomy" id="186651"/>
    <lineage>
        <taxon>Bacteria</taxon>
        <taxon>Pseudomonadati</taxon>
        <taxon>Pseudomonadota</taxon>
        <taxon>Alphaproteobacteria</taxon>
        <taxon>Hyphomicrobiales</taxon>
        <taxon>Methylobacteriaceae</taxon>
        <taxon>Microvirga</taxon>
    </lineage>
</organism>
<dbReference type="Proteomes" id="UP000254925">
    <property type="component" value="Unassembled WGS sequence"/>
</dbReference>
<keyword evidence="2" id="KW-1133">Transmembrane helix</keyword>
<name>A0A370HVD8_9HYPH</name>
<evidence type="ECO:0000256" key="2">
    <source>
        <dbReference type="SAM" id="Phobius"/>
    </source>
</evidence>
<keyword evidence="2" id="KW-0472">Membrane</keyword>
<feature type="transmembrane region" description="Helical" evidence="2">
    <location>
        <begin position="26"/>
        <end position="48"/>
    </location>
</feature>
<proteinExistence type="predicted"/>
<dbReference type="EMBL" id="QQBB01000002">
    <property type="protein sequence ID" value="RDI60884.1"/>
    <property type="molecule type" value="Genomic_DNA"/>
</dbReference>
<keyword evidence="2" id="KW-0812">Transmembrane</keyword>
<evidence type="ECO:0000313" key="4">
    <source>
        <dbReference type="Proteomes" id="UP000254925"/>
    </source>
</evidence>
<feature type="region of interest" description="Disordered" evidence="1">
    <location>
        <begin position="58"/>
        <end position="77"/>
    </location>
</feature>
<gene>
    <name evidence="3" type="ORF">DES45_102272</name>
</gene>
<reference evidence="3 4" key="1">
    <citation type="submission" date="2018-07" db="EMBL/GenBank/DDBJ databases">
        <title>Genomic Encyclopedia of Type Strains, Phase IV (KMG-IV): sequencing the most valuable type-strain genomes for metagenomic binning, comparative biology and taxonomic classification.</title>
        <authorList>
            <person name="Goeker M."/>
        </authorList>
    </citation>
    <scope>NUCLEOTIDE SEQUENCE [LARGE SCALE GENOMIC DNA]</scope>
    <source>
        <strain evidence="3 4">DSM 14364</strain>
    </source>
</reference>
<accession>A0A370HVD8</accession>
<protein>
    <submittedName>
        <fullName evidence="3">Uncharacterized protein</fullName>
    </submittedName>
</protein>
<dbReference type="AlphaFoldDB" id="A0A370HVD8"/>
<sequence>MMQTMNSSISSSEAAVQHDGTLWRRFAITLVVATLAVLAAIVALAIVVDPYDSGRSALFEKPGVRPQGPRTANASRGRDPAFDAMVVGNSRIQLLSPERLNQGSGLNFVQLAVPGSGPKEHLALIDWFLRHRKAPPRAVVVSVDDLWCTSDPALPNDKPFPFWLYSRDPLEYAEGLVRFDLLEELPMRFAYLLGKDQERARPDGYWDYEPEYTALGYTTNPAIRKRLEQKPYASAERFERDPQEGKRRFPAAERLKEVAASLPAETALVLIVPPAYINIQPPAGTEKAFSLQACKAALTAAAQVHPKSAVVDWRVDRPENRNPNLFFDALHYRLPIARQIEKDVTAALRRVL</sequence>
<keyword evidence="4" id="KW-1185">Reference proteome</keyword>
<comment type="caution">
    <text evidence="3">The sequence shown here is derived from an EMBL/GenBank/DDBJ whole genome shotgun (WGS) entry which is preliminary data.</text>
</comment>
<evidence type="ECO:0000313" key="3">
    <source>
        <dbReference type="EMBL" id="RDI60884.1"/>
    </source>
</evidence>